<dbReference type="EMBL" id="WJXA01000008">
    <property type="protein sequence ID" value="KAF7134586.1"/>
    <property type="molecule type" value="Genomic_DNA"/>
</dbReference>
<dbReference type="Pfam" id="PF00078">
    <property type="entry name" value="RVT_1"/>
    <property type="match status" value="1"/>
</dbReference>
<proteinExistence type="predicted"/>
<feature type="region of interest" description="Disordered" evidence="1">
    <location>
        <begin position="1"/>
        <end position="36"/>
    </location>
</feature>
<dbReference type="InterPro" id="IPR000477">
    <property type="entry name" value="RT_dom"/>
</dbReference>
<organism evidence="3 4">
    <name type="scientific">Rhododendron simsii</name>
    <name type="common">Sims's rhododendron</name>
    <dbReference type="NCBI Taxonomy" id="118357"/>
    <lineage>
        <taxon>Eukaryota</taxon>
        <taxon>Viridiplantae</taxon>
        <taxon>Streptophyta</taxon>
        <taxon>Embryophyta</taxon>
        <taxon>Tracheophyta</taxon>
        <taxon>Spermatophyta</taxon>
        <taxon>Magnoliopsida</taxon>
        <taxon>eudicotyledons</taxon>
        <taxon>Gunneridae</taxon>
        <taxon>Pentapetalae</taxon>
        <taxon>asterids</taxon>
        <taxon>Ericales</taxon>
        <taxon>Ericaceae</taxon>
        <taxon>Ericoideae</taxon>
        <taxon>Rhodoreae</taxon>
        <taxon>Rhododendron</taxon>
    </lineage>
</organism>
<dbReference type="InterPro" id="IPR052343">
    <property type="entry name" value="Retrotransposon-Effector_Assoc"/>
</dbReference>
<evidence type="ECO:0000259" key="2">
    <source>
        <dbReference type="Pfam" id="PF00078"/>
    </source>
</evidence>
<accession>A0A834LDB1</accession>
<keyword evidence="4" id="KW-1185">Reference proteome</keyword>
<dbReference type="PANTHER" id="PTHR46890">
    <property type="entry name" value="NON-LTR RETROLELEMENT REVERSE TRANSCRIPTASE-LIKE PROTEIN-RELATED"/>
    <property type="match status" value="1"/>
</dbReference>
<evidence type="ECO:0000256" key="1">
    <source>
        <dbReference type="SAM" id="MobiDB-lite"/>
    </source>
</evidence>
<gene>
    <name evidence="3" type="ORF">RHSIM_Rhsim08G0140200</name>
</gene>
<evidence type="ECO:0000313" key="3">
    <source>
        <dbReference type="EMBL" id="KAF7134586.1"/>
    </source>
</evidence>
<protein>
    <recommendedName>
        <fullName evidence="2">Reverse transcriptase domain-containing protein</fullName>
    </recommendedName>
</protein>
<evidence type="ECO:0000313" key="4">
    <source>
        <dbReference type="Proteomes" id="UP000626092"/>
    </source>
</evidence>
<name>A0A834LDB1_RHOSS</name>
<dbReference type="AlphaFoldDB" id="A0A834LDB1"/>
<dbReference type="Proteomes" id="UP000626092">
    <property type="component" value="Unassembled WGS sequence"/>
</dbReference>
<feature type="compositionally biased region" description="Polar residues" evidence="1">
    <location>
        <begin position="1"/>
        <end position="34"/>
    </location>
</feature>
<comment type="caution">
    <text evidence="3">The sequence shown here is derived from an EMBL/GenBank/DDBJ whole genome shotgun (WGS) entry which is preliminary data.</text>
</comment>
<dbReference type="OrthoDB" id="1934719at2759"/>
<feature type="domain" description="Reverse transcriptase" evidence="2">
    <location>
        <begin position="121"/>
        <end position="244"/>
    </location>
</feature>
<sequence>MPVLEQTTKDSMQPQMDSSKGSPLLPQKQQTADPVNTLAEAESEEELLEVLTGVVISCHEVSQLPQLKLEGMGSRTDPVHSAVPRGGVVNQTLSPKPPDLHGSVVRDKASEEDLKENFQKIPNPSKVGDFRPISCCNTVYKCIARIFSKRLQVALPVLIDLALSRFVKGRRIADNIFLTQEPMRGYHKSSSSPRCAMKVDIRKAYDNVIWEFLWDVLSSMNFHPTMIKWLQACVTTANYTLSLNGETTGLLLLRFVAVMSSRDQLLCSSALPHGCFFCWLLSSADELSGGCYWSATSCLSGMLQVDV</sequence>
<dbReference type="PANTHER" id="PTHR46890:SF48">
    <property type="entry name" value="RNA-DIRECTED DNA POLYMERASE"/>
    <property type="match status" value="1"/>
</dbReference>
<reference evidence="3" key="1">
    <citation type="submission" date="2019-11" db="EMBL/GenBank/DDBJ databases">
        <authorList>
            <person name="Liu Y."/>
            <person name="Hou J."/>
            <person name="Li T.-Q."/>
            <person name="Guan C.-H."/>
            <person name="Wu X."/>
            <person name="Wu H.-Z."/>
            <person name="Ling F."/>
            <person name="Zhang R."/>
            <person name="Shi X.-G."/>
            <person name="Ren J.-P."/>
            <person name="Chen E.-F."/>
            <person name="Sun J.-M."/>
        </authorList>
    </citation>
    <scope>NUCLEOTIDE SEQUENCE</scope>
    <source>
        <strain evidence="3">Adult_tree_wgs_1</strain>
        <tissue evidence="3">Leaves</tissue>
    </source>
</reference>